<feature type="signal peptide" evidence="2">
    <location>
        <begin position="1"/>
        <end position="24"/>
    </location>
</feature>
<name>A0A0S2TAY1_9GAMM</name>
<evidence type="ECO:0000313" key="3">
    <source>
        <dbReference type="EMBL" id="ALP52269.1"/>
    </source>
</evidence>
<keyword evidence="1" id="KW-1133">Transmembrane helix</keyword>
<reference evidence="3" key="1">
    <citation type="submission" date="2015-10" db="EMBL/GenBank/DDBJ databases">
        <title>Description of Candidatus Tenderia electrophaga gen. nov, sp. nov., an Uncultivated Electroautotroph from a Biocathode Enrichment.</title>
        <authorList>
            <person name="Eddie B.J."/>
            <person name="Malanoski A.P."/>
            <person name="Wang Z."/>
            <person name="Hall R.J."/>
            <person name="Oh S.D."/>
            <person name="Heiner C."/>
            <person name="Lin B."/>
            <person name="Strycharz-Glaven S.M."/>
        </authorList>
    </citation>
    <scope>NUCLEOTIDE SEQUENCE [LARGE SCALE GENOMIC DNA]</scope>
    <source>
        <strain evidence="3">NRL1</strain>
    </source>
</reference>
<dbReference type="KEGG" id="tee:Tel_03425"/>
<sequence length="131" mass="14195">MWLVCLLPALFFMLALQPHIHVHAAHQQGSDTPGHSHAADLHQAHFGNALDSTAHAPDQHHPDGATLTVDISPDGLKKSFASTLLACALVGLGLLFLLAPGQAPVLQRRRDIPPYIRWRAALPPQLRAPPR</sequence>
<evidence type="ECO:0008006" key="5">
    <source>
        <dbReference type="Google" id="ProtNLM"/>
    </source>
</evidence>
<evidence type="ECO:0000313" key="4">
    <source>
        <dbReference type="Proteomes" id="UP000055136"/>
    </source>
</evidence>
<keyword evidence="1" id="KW-0812">Transmembrane</keyword>
<protein>
    <recommendedName>
        <fullName evidence="5">Cobalt transporter</fullName>
    </recommendedName>
</protein>
<evidence type="ECO:0000256" key="2">
    <source>
        <dbReference type="SAM" id="SignalP"/>
    </source>
</evidence>
<organism evidence="3 4">
    <name type="scientific">Candidatus Tenderia electrophaga</name>
    <dbReference type="NCBI Taxonomy" id="1748243"/>
    <lineage>
        <taxon>Bacteria</taxon>
        <taxon>Pseudomonadati</taxon>
        <taxon>Pseudomonadota</taxon>
        <taxon>Gammaproteobacteria</taxon>
        <taxon>Candidatus Tenderiales</taxon>
        <taxon>Candidatus Tenderiaceae</taxon>
        <taxon>Candidatus Tenderia</taxon>
    </lineage>
</organism>
<feature type="transmembrane region" description="Helical" evidence="1">
    <location>
        <begin position="80"/>
        <end position="99"/>
    </location>
</feature>
<evidence type="ECO:0000256" key="1">
    <source>
        <dbReference type="SAM" id="Phobius"/>
    </source>
</evidence>
<proteinExistence type="predicted"/>
<gene>
    <name evidence="3" type="ORF">Tel_03425</name>
</gene>
<dbReference type="EMBL" id="CP013099">
    <property type="protein sequence ID" value="ALP52269.1"/>
    <property type="molecule type" value="Genomic_DNA"/>
</dbReference>
<keyword evidence="4" id="KW-1185">Reference proteome</keyword>
<keyword evidence="1" id="KW-0472">Membrane</keyword>
<keyword evidence="2" id="KW-0732">Signal</keyword>
<accession>A0A0S2TAY1</accession>
<feature type="chain" id="PRO_5006604815" description="Cobalt transporter" evidence="2">
    <location>
        <begin position="25"/>
        <end position="131"/>
    </location>
</feature>
<dbReference type="AlphaFoldDB" id="A0A0S2TAY1"/>
<dbReference type="STRING" id="1748243.Tel_03425"/>
<dbReference type="Proteomes" id="UP000055136">
    <property type="component" value="Chromosome"/>
</dbReference>